<evidence type="ECO:0000256" key="2">
    <source>
        <dbReference type="ARBA" id="ARBA00009127"/>
    </source>
</evidence>
<evidence type="ECO:0000256" key="5">
    <source>
        <dbReference type="SAM" id="SignalP"/>
    </source>
</evidence>
<evidence type="ECO:0000313" key="7">
    <source>
        <dbReference type="RefSeq" id="XP_034099121.1"/>
    </source>
</evidence>
<dbReference type="GeneID" id="117564451"/>
<dbReference type="PANTHER" id="PTHR10009:SF12">
    <property type="entry name" value="LD43175P"/>
    <property type="match status" value="1"/>
</dbReference>
<dbReference type="OrthoDB" id="7776143at2759"/>
<comment type="subcellular location">
    <subcellularLocation>
        <location evidence="1">Secreted</location>
    </subcellularLocation>
</comment>
<evidence type="ECO:0000313" key="8">
    <source>
        <dbReference type="RefSeq" id="XP_051858862.1"/>
    </source>
</evidence>
<dbReference type="SUPFAM" id="SSF101898">
    <property type="entry name" value="NHL repeat"/>
    <property type="match status" value="1"/>
</dbReference>
<evidence type="ECO:0000313" key="6">
    <source>
        <dbReference type="Proteomes" id="UP000515160"/>
    </source>
</evidence>
<dbReference type="GO" id="GO:0005576">
    <property type="term" value="C:extracellular region"/>
    <property type="evidence" value="ECO:0007669"/>
    <property type="project" value="UniProtKB-SubCell"/>
</dbReference>
<evidence type="ECO:0000256" key="4">
    <source>
        <dbReference type="ARBA" id="ARBA00022729"/>
    </source>
</evidence>
<evidence type="ECO:0000256" key="3">
    <source>
        <dbReference type="ARBA" id="ARBA00022525"/>
    </source>
</evidence>
<keyword evidence="6" id="KW-1185">Reference proteome</keyword>
<dbReference type="Gene3D" id="2.120.10.30">
    <property type="entry name" value="TolB, C-terminal domain"/>
    <property type="match status" value="1"/>
</dbReference>
<dbReference type="Pfam" id="PF03022">
    <property type="entry name" value="MRJP"/>
    <property type="match status" value="1"/>
</dbReference>
<accession>A0A6P8W657</accession>
<organism evidence="6 7">
    <name type="scientific">Drosophila albomicans</name>
    <name type="common">Fruit fly</name>
    <dbReference type="NCBI Taxonomy" id="7291"/>
    <lineage>
        <taxon>Eukaryota</taxon>
        <taxon>Metazoa</taxon>
        <taxon>Ecdysozoa</taxon>
        <taxon>Arthropoda</taxon>
        <taxon>Hexapoda</taxon>
        <taxon>Insecta</taxon>
        <taxon>Pterygota</taxon>
        <taxon>Neoptera</taxon>
        <taxon>Endopterygota</taxon>
        <taxon>Diptera</taxon>
        <taxon>Brachycera</taxon>
        <taxon>Muscomorpha</taxon>
        <taxon>Ephydroidea</taxon>
        <taxon>Drosophilidae</taxon>
        <taxon>Drosophila</taxon>
    </lineage>
</organism>
<dbReference type="PRINTS" id="PR01366">
    <property type="entry name" value="ROYALJELLY"/>
</dbReference>
<feature type="signal peptide" evidence="5">
    <location>
        <begin position="1"/>
        <end position="20"/>
    </location>
</feature>
<reference evidence="7 8" key="1">
    <citation type="submission" date="2025-04" db="UniProtKB">
        <authorList>
            <consortium name="RefSeq"/>
        </authorList>
    </citation>
    <scope>IDENTIFICATION</scope>
    <source>
        <strain evidence="7 8">15112-1751.03</strain>
        <tissue evidence="7 8">Whole Adult</tissue>
    </source>
</reference>
<dbReference type="Proteomes" id="UP000515160">
    <property type="component" value="Chromosome 2L"/>
</dbReference>
<dbReference type="RefSeq" id="XP_034099121.1">
    <property type="nucleotide sequence ID" value="XM_034243230.2"/>
</dbReference>
<dbReference type="AlphaFoldDB" id="A0A6P8W657"/>
<dbReference type="InterPro" id="IPR011042">
    <property type="entry name" value="6-blade_b-propeller_TolB-like"/>
</dbReference>
<protein>
    <submittedName>
        <fullName evidence="7 8">Protein yellow</fullName>
    </submittedName>
</protein>
<sequence>MTAGWALAAALVLCVGLVAGKDNLRVAYGWREMDFKYDSPEQRWSAIEKGAFKPANVLPFGLEIHRNRMFVTLPRWREGVPASLAYFDLNDNSTTMPVLTPFPSWVAHSLTEADPELVSPFRVRADRCGRLWVLDSRISGVLEKTKLYGPAQLSVYDLHNDNLLRRHVLPEGQTKQSSFFANLAVDDGDCENTFAYLADLGAPGLVVYSWKERESWRVQHHFFHPDPMSGNFSIQGIEFQWDDGLYGLALSKPQSNGFATLYFHPLSSTMEFSVSTSVLRNKTLATSSDIYREFKVLGSRGLNAQAGAQCLDAETGVLFYALPNQNSVGCWQTSNSYKSQDRVYTSSNDLVFPSDVKIDDERRLWVLSNQLQVFIYDELYPGSINFRIMTASVKDAITGTSCNVVASKLPEIISRIDDILKPLPGLKTSKSSAGATTYSLGAMLLACCLLLRSWLL</sequence>
<gene>
    <name evidence="7 8" type="primary">LOC117564451</name>
</gene>
<evidence type="ECO:0000256" key="1">
    <source>
        <dbReference type="ARBA" id="ARBA00004613"/>
    </source>
</evidence>
<keyword evidence="4 5" id="KW-0732">Signal</keyword>
<dbReference type="InterPro" id="IPR017996">
    <property type="entry name" value="MRJP/yellow-related"/>
</dbReference>
<name>A0A6P8W657_DROAB</name>
<comment type="similarity">
    <text evidence="2">Belongs to the major royal jelly protein family.</text>
</comment>
<proteinExistence type="inferred from homology"/>
<keyword evidence="3" id="KW-0964">Secreted</keyword>
<dbReference type="RefSeq" id="XP_051858862.1">
    <property type="nucleotide sequence ID" value="XM_052002902.1"/>
</dbReference>
<feature type="chain" id="PRO_5044654585" evidence="5">
    <location>
        <begin position="21"/>
        <end position="456"/>
    </location>
</feature>
<dbReference type="PANTHER" id="PTHR10009">
    <property type="entry name" value="PROTEIN YELLOW-RELATED"/>
    <property type="match status" value="1"/>
</dbReference>